<dbReference type="GO" id="GO:0042578">
    <property type="term" value="F:phosphoric ester hydrolase activity"/>
    <property type="evidence" value="ECO:0007669"/>
    <property type="project" value="UniProtKB-ARBA"/>
</dbReference>
<dbReference type="EMBL" id="JAUSTB010000005">
    <property type="protein sequence ID" value="MDQ0146081.1"/>
    <property type="molecule type" value="Genomic_DNA"/>
</dbReference>
<proteinExistence type="predicted"/>
<dbReference type="PANTHER" id="PTHR31956">
    <property type="entry name" value="NON-SPECIFIC PHOSPHOLIPASE C4-RELATED"/>
    <property type="match status" value="1"/>
</dbReference>
<dbReference type="RefSeq" id="WP_307359469.1">
    <property type="nucleotide sequence ID" value="NZ_JAUSTB010000005.1"/>
</dbReference>
<protein>
    <submittedName>
        <fullName evidence="4">Phospholipase C</fullName>
    </submittedName>
</protein>
<dbReference type="InterPro" id="IPR007312">
    <property type="entry name" value="Phosphoesterase"/>
</dbReference>
<evidence type="ECO:0000256" key="2">
    <source>
        <dbReference type="ARBA" id="ARBA00023026"/>
    </source>
</evidence>
<name>A0AAJ1SS01_9MICC</name>
<accession>A0AAJ1SS01</accession>
<dbReference type="PANTHER" id="PTHR31956:SF1">
    <property type="entry name" value="NON-SPECIFIC PHOSPHOLIPASE C1"/>
    <property type="match status" value="1"/>
</dbReference>
<dbReference type="InterPro" id="IPR017850">
    <property type="entry name" value="Alkaline_phosphatase_core_sf"/>
</dbReference>
<gene>
    <name evidence="4" type="ORF">J2T23_001974</name>
</gene>
<sequence length="548" mass="58749">MKLSRAKLQRAGRRRAVLAGAAALVLVILALAVPPAIRSGAPSGPDTGLSKIKHVVIITQENRSFDSYFGTYPGADGIPMQDGKPTACIPDPAKGGCVAPFYSTADVNAGGPHSPDDATADINGGAMDGFVAQAEKDLAHCEPTATDCKYRPKATDVMGYHDRKQLPTYWDYADNFVLQDHMFSSAAAGSLQAHLYMVSEWSAKCTKAGDPSSCVSSLQNLDTEPEKKDFDKSLIGTCQSATDLQPCQAALQAAGLSPALAGQTQQIAAASCKRTDTLSACKAAIQAADIPDALKAKLASAALTIGRPDYAWTDLTYLLHKHAVSWAYYVFSGTEPDCRNDAATCAPVKQDAETPGRWNPLPYFDTVKQDGEQGNIKPLSGLYDDARTGNLPAVTWVAPTDDVSEHPPAKISTGQQYVAGLVNAIMSGPDWDSTAIFLNWDDWGGFYDHEAPPAVDNNGYGMRVPALVISPYAKKGYIDHQVLSQDAYFKFIEDDFLGGERIDPATDGRPDNRPGVRENNPQLGDLANDFDFNQAPRPPHLISDATTY</sequence>
<evidence type="ECO:0000256" key="3">
    <source>
        <dbReference type="SAM" id="MobiDB-lite"/>
    </source>
</evidence>
<comment type="caution">
    <text evidence="4">The sequence shown here is derived from an EMBL/GenBank/DDBJ whole genome shotgun (WGS) entry which is preliminary data.</text>
</comment>
<keyword evidence="1" id="KW-0378">Hydrolase</keyword>
<dbReference type="Gene3D" id="3.40.720.10">
    <property type="entry name" value="Alkaline Phosphatase, subunit A"/>
    <property type="match status" value="2"/>
</dbReference>
<evidence type="ECO:0000256" key="1">
    <source>
        <dbReference type="ARBA" id="ARBA00022801"/>
    </source>
</evidence>
<feature type="region of interest" description="Disordered" evidence="3">
    <location>
        <begin position="501"/>
        <end position="548"/>
    </location>
</feature>
<evidence type="ECO:0000313" key="4">
    <source>
        <dbReference type="EMBL" id="MDQ0146081.1"/>
    </source>
</evidence>
<keyword evidence="5" id="KW-1185">Reference proteome</keyword>
<evidence type="ECO:0000313" key="5">
    <source>
        <dbReference type="Proteomes" id="UP001239267"/>
    </source>
</evidence>
<organism evidence="4 5">
    <name type="scientific">Pseudarthrobacter niigatensis</name>
    <dbReference type="NCBI Taxonomy" id="369935"/>
    <lineage>
        <taxon>Bacteria</taxon>
        <taxon>Bacillati</taxon>
        <taxon>Actinomycetota</taxon>
        <taxon>Actinomycetes</taxon>
        <taxon>Micrococcales</taxon>
        <taxon>Micrococcaceae</taxon>
        <taxon>Pseudarthrobacter</taxon>
    </lineage>
</organism>
<dbReference type="Proteomes" id="UP001239267">
    <property type="component" value="Unassembled WGS sequence"/>
</dbReference>
<dbReference type="AlphaFoldDB" id="A0AAJ1SS01"/>
<dbReference type="Pfam" id="PF04185">
    <property type="entry name" value="Phosphoesterase"/>
    <property type="match status" value="1"/>
</dbReference>
<reference evidence="4 5" key="1">
    <citation type="submission" date="2023-07" db="EMBL/GenBank/DDBJ databases">
        <title>Sorghum-associated microbial communities from plants grown in Nebraska, USA.</title>
        <authorList>
            <person name="Schachtman D."/>
        </authorList>
    </citation>
    <scope>NUCLEOTIDE SEQUENCE [LARGE SCALE GENOMIC DNA]</scope>
    <source>
        <strain evidence="4 5">DS1001</strain>
    </source>
</reference>
<feature type="compositionally biased region" description="Basic and acidic residues" evidence="3">
    <location>
        <begin position="501"/>
        <end position="516"/>
    </location>
</feature>
<keyword evidence="2" id="KW-0843">Virulence</keyword>